<evidence type="ECO:0000256" key="1">
    <source>
        <dbReference type="SAM" id="MobiDB-lite"/>
    </source>
</evidence>
<gene>
    <name evidence="2" type="ORF">RSE6_05406</name>
</gene>
<reference evidence="3" key="1">
    <citation type="submission" date="2016-03" db="EMBL/GenBank/DDBJ databases">
        <authorList>
            <person name="Guldener U."/>
        </authorList>
    </citation>
    <scope>NUCLEOTIDE SEQUENCE [LARGE SCALE GENOMIC DNA]</scope>
</reference>
<keyword evidence="3" id="KW-1185">Reference proteome</keyword>
<organism evidence="2 3">
    <name type="scientific">Rhynchosporium secalis</name>
    <name type="common">Barley scald fungus</name>
    <dbReference type="NCBI Taxonomy" id="38038"/>
    <lineage>
        <taxon>Eukaryota</taxon>
        <taxon>Fungi</taxon>
        <taxon>Dikarya</taxon>
        <taxon>Ascomycota</taxon>
        <taxon>Pezizomycotina</taxon>
        <taxon>Leotiomycetes</taxon>
        <taxon>Helotiales</taxon>
        <taxon>Ploettnerulaceae</taxon>
        <taxon>Rhynchosporium</taxon>
    </lineage>
</organism>
<evidence type="ECO:0000313" key="3">
    <source>
        <dbReference type="Proteomes" id="UP000177625"/>
    </source>
</evidence>
<proteinExistence type="predicted"/>
<name>A0A1E1M7N8_RHYSE</name>
<protein>
    <submittedName>
        <fullName evidence="2">Uncharacterized protein</fullName>
    </submittedName>
</protein>
<dbReference type="AlphaFoldDB" id="A0A1E1M7N8"/>
<evidence type="ECO:0000313" key="2">
    <source>
        <dbReference type="EMBL" id="CZT45123.1"/>
    </source>
</evidence>
<sequence length="120" mass="12847">MSPFDSFFHPRMLYSTGKFSILVAAIGQQVLVTPGSRPVGPPLLAGRIIAISGQTDSAFSVLVSDWLYCPSRSTHQAAHHPPSNPPPPDFIQSNLLRWPSSSSSAYQGTEAEAEAEGPLL</sequence>
<dbReference type="EMBL" id="FJVC01000201">
    <property type="protein sequence ID" value="CZT45123.1"/>
    <property type="molecule type" value="Genomic_DNA"/>
</dbReference>
<feature type="compositionally biased region" description="Acidic residues" evidence="1">
    <location>
        <begin position="111"/>
        <end position="120"/>
    </location>
</feature>
<feature type="region of interest" description="Disordered" evidence="1">
    <location>
        <begin position="73"/>
        <end position="120"/>
    </location>
</feature>
<dbReference type="Proteomes" id="UP000177625">
    <property type="component" value="Unassembled WGS sequence"/>
</dbReference>
<accession>A0A1E1M7N8</accession>